<feature type="transmembrane region" description="Helical" evidence="8">
    <location>
        <begin position="325"/>
        <end position="347"/>
    </location>
</feature>
<dbReference type="InterPro" id="IPR000620">
    <property type="entry name" value="EamA_dom"/>
</dbReference>
<evidence type="ECO:0000256" key="1">
    <source>
        <dbReference type="ARBA" id="ARBA00004651"/>
    </source>
</evidence>
<evidence type="ECO:0000313" key="11">
    <source>
        <dbReference type="Proteomes" id="UP000626092"/>
    </source>
</evidence>
<feature type="transmembrane region" description="Helical" evidence="8">
    <location>
        <begin position="143"/>
        <end position="162"/>
    </location>
</feature>
<evidence type="ECO:0000256" key="7">
    <source>
        <dbReference type="SAM" id="MobiDB-lite"/>
    </source>
</evidence>
<proteinExistence type="inferred from homology"/>
<evidence type="ECO:0000256" key="6">
    <source>
        <dbReference type="ARBA" id="ARBA00023136"/>
    </source>
</evidence>
<dbReference type="InterPro" id="IPR051258">
    <property type="entry name" value="Diverse_Substrate_Transporter"/>
</dbReference>
<feature type="domain" description="EamA" evidence="9">
    <location>
        <begin position="116"/>
        <end position="240"/>
    </location>
</feature>
<organism evidence="10 11">
    <name type="scientific">Rhododendron simsii</name>
    <name type="common">Sims's rhododendron</name>
    <dbReference type="NCBI Taxonomy" id="118357"/>
    <lineage>
        <taxon>Eukaryota</taxon>
        <taxon>Viridiplantae</taxon>
        <taxon>Streptophyta</taxon>
        <taxon>Embryophyta</taxon>
        <taxon>Tracheophyta</taxon>
        <taxon>Spermatophyta</taxon>
        <taxon>Magnoliopsida</taxon>
        <taxon>eudicotyledons</taxon>
        <taxon>Gunneridae</taxon>
        <taxon>Pentapetalae</taxon>
        <taxon>asterids</taxon>
        <taxon>Ericales</taxon>
        <taxon>Ericaceae</taxon>
        <taxon>Ericoideae</taxon>
        <taxon>Rhodoreae</taxon>
        <taxon>Rhododendron</taxon>
    </lineage>
</organism>
<dbReference type="PANTHER" id="PTHR42920:SF26">
    <property type="entry name" value="OS03G0707200 PROTEIN"/>
    <property type="match status" value="1"/>
</dbReference>
<comment type="similarity">
    <text evidence="2">Belongs to the drug/metabolite transporter (DMT) superfamily. Plant drug/metabolite exporter (P-DME) (TC 2.A.7.4) family.</text>
</comment>
<evidence type="ECO:0000256" key="4">
    <source>
        <dbReference type="ARBA" id="ARBA00022692"/>
    </source>
</evidence>
<reference evidence="10" key="1">
    <citation type="submission" date="2019-11" db="EMBL/GenBank/DDBJ databases">
        <authorList>
            <person name="Liu Y."/>
            <person name="Hou J."/>
            <person name="Li T.-Q."/>
            <person name="Guan C.-H."/>
            <person name="Wu X."/>
            <person name="Wu H.-Z."/>
            <person name="Ling F."/>
            <person name="Zhang R."/>
            <person name="Shi X.-G."/>
            <person name="Ren J.-P."/>
            <person name="Chen E.-F."/>
            <person name="Sun J.-M."/>
        </authorList>
    </citation>
    <scope>NUCLEOTIDE SEQUENCE</scope>
    <source>
        <strain evidence="10">Adult_tree_wgs_1</strain>
        <tissue evidence="10">Leaves</tissue>
    </source>
</reference>
<keyword evidence="3" id="KW-1003">Cell membrane</keyword>
<comment type="caution">
    <text evidence="10">The sequence shown here is derived from an EMBL/GenBank/DDBJ whole genome shotgun (WGS) entry which is preliminary data.</text>
</comment>
<evidence type="ECO:0000256" key="5">
    <source>
        <dbReference type="ARBA" id="ARBA00022989"/>
    </source>
</evidence>
<keyword evidence="6 8" id="KW-0472">Membrane</keyword>
<sequence>MASKPPWTLSTWKPVTGSPIKLTNSSIIFTFRTIHREHTHFTAFSLDPPSSSPRVCCASHNNNAGNRLKKSVEKNGDEVSSGDPRKSSTRLSLKSLFGSQLSWRRIVFASRKVRSIILLNVITVVYASDIPVLKEVEAIMDPAAFTVVRFAVSAIPFIPFVLRARGDAQTRNAGIELGFWVSLGYLMQALGLLTSDAGRASFISMFTVIVVPLLDGMLGAIVPAHTWFGALMSVLGVAMLESSGSPPNVGDLLNFLSAIFFGIHMLRTEHISRSTDKENFLPLLGYEVFVVAGLSTLWYALAAWFGDDQGSNPSSWTWTMLWDWMAVFPWIPALYTGIFSTGLCLWVEV</sequence>
<dbReference type="AlphaFoldDB" id="A0A834LEQ7"/>
<evidence type="ECO:0000256" key="3">
    <source>
        <dbReference type="ARBA" id="ARBA00022475"/>
    </source>
</evidence>
<dbReference type="PANTHER" id="PTHR42920">
    <property type="entry name" value="OS03G0707200 PROTEIN-RELATED"/>
    <property type="match status" value="1"/>
</dbReference>
<dbReference type="Pfam" id="PF00892">
    <property type="entry name" value="EamA"/>
    <property type="match status" value="1"/>
</dbReference>
<gene>
    <name evidence="10" type="ORF">RHSIM_Rhsim09G0065800</name>
</gene>
<accession>A0A834LEQ7</accession>
<protein>
    <recommendedName>
        <fullName evidence="9">EamA domain-containing protein</fullName>
    </recommendedName>
</protein>
<name>A0A834LEQ7_RHOSS</name>
<feature type="transmembrane region" description="Helical" evidence="8">
    <location>
        <begin position="197"/>
        <end position="214"/>
    </location>
</feature>
<dbReference type="Proteomes" id="UP000626092">
    <property type="component" value="Unassembled WGS sequence"/>
</dbReference>
<keyword evidence="11" id="KW-1185">Reference proteome</keyword>
<keyword evidence="4 8" id="KW-0812">Transmembrane</keyword>
<evidence type="ECO:0000313" key="10">
    <source>
        <dbReference type="EMBL" id="KAF7131988.1"/>
    </source>
</evidence>
<feature type="transmembrane region" description="Helical" evidence="8">
    <location>
        <begin position="174"/>
        <end position="191"/>
    </location>
</feature>
<dbReference type="EMBL" id="WJXA01000009">
    <property type="protein sequence ID" value="KAF7131988.1"/>
    <property type="molecule type" value="Genomic_DNA"/>
</dbReference>
<dbReference type="GO" id="GO:0005886">
    <property type="term" value="C:plasma membrane"/>
    <property type="evidence" value="ECO:0007669"/>
    <property type="project" value="UniProtKB-SubCell"/>
</dbReference>
<evidence type="ECO:0000256" key="2">
    <source>
        <dbReference type="ARBA" id="ARBA00007635"/>
    </source>
</evidence>
<evidence type="ECO:0000256" key="8">
    <source>
        <dbReference type="SAM" id="Phobius"/>
    </source>
</evidence>
<evidence type="ECO:0000259" key="9">
    <source>
        <dbReference type="Pfam" id="PF00892"/>
    </source>
</evidence>
<comment type="subcellular location">
    <subcellularLocation>
        <location evidence="1">Cell membrane</location>
        <topology evidence="1">Multi-pass membrane protein</topology>
    </subcellularLocation>
</comment>
<feature type="transmembrane region" description="Helical" evidence="8">
    <location>
        <begin position="113"/>
        <end position="131"/>
    </location>
</feature>
<keyword evidence="5 8" id="KW-1133">Transmembrane helix</keyword>
<dbReference type="OrthoDB" id="2017960at2759"/>
<feature type="transmembrane region" description="Helical" evidence="8">
    <location>
        <begin position="280"/>
        <end position="305"/>
    </location>
</feature>
<feature type="region of interest" description="Disordered" evidence="7">
    <location>
        <begin position="60"/>
        <end position="88"/>
    </location>
</feature>